<comment type="caution">
    <text evidence="2">The sequence shown here is derived from an EMBL/GenBank/DDBJ whole genome shotgun (WGS) entry which is preliminary data.</text>
</comment>
<dbReference type="InterPro" id="IPR032710">
    <property type="entry name" value="NTF2-like_dom_sf"/>
</dbReference>
<dbReference type="InterPro" id="IPR037401">
    <property type="entry name" value="SnoaL-like"/>
</dbReference>
<organism evidence="2 3">
    <name type="scientific">Lacihabitans lacunae</name>
    <dbReference type="NCBI Taxonomy" id="1028214"/>
    <lineage>
        <taxon>Bacteria</taxon>
        <taxon>Pseudomonadati</taxon>
        <taxon>Bacteroidota</taxon>
        <taxon>Cytophagia</taxon>
        <taxon>Cytophagales</taxon>
        <taxon>Leadbetterellaceae</taxon>
        <taxon>Lacihabitans</taxon>
    </lineage>
</organism>
<dbReference type="Proteomes" id="UP001595616">
    <property type="component" value="Unassembled WGS sequence"/>
</dbReference>
<gene>
    <name evidence="2" type="ORF">ACFOOI_11355</name>
</gene>
<dbReference type="Pfam" id="PF12680">
    <property type="entry name" value="SnoaL_2"/>
    <property type="match status" value="1"/>
</dbReference>
<protein>
    <submittedName>
        <fullName evidence="2">Nuclear transport factor 2 family protein</fullName>
    </submittedName>
</protein>
<dbReference type="Gene3D" id="3.10.450.50">
    <property type="match status" value="1"/>
</dbReference>
<dbReference type="EMBL" id="JBHRYQ010000001">
    <property type="protein sequence ID" value="MFC3811249.1"/>
    <property type="molecule type" value="Genomic_DNA"/>
</dbReference>
<dbReference type="SUPFAM" id="SSF54427">
    <property type="entry name" value="NTF2-like"/>
    <property type="match status" value="1"/>
</dbReference>
<evidence type="ECO:0000259" key="1">
    <source>
        <dbReference type="Pfam" id="PF12680"/>
    </source>
</evidence>
<evidence type="ECO:0000313" key="3">
    <source>
        <dbReference type="Proteomes" id="UP001595616"/>
    </source>
</evidence>
<proteinExistence type="predicted"/>
<evidence type="ECO:0000313" key="2">
    <source>
        <dbReference type="EMBL" id="MFC3811249.1"/>
    </source>
</evidence>
<reference evidence="3" key="1">
    <citation type="journal article" date="2019" name="Int. J. Syst. Evol. Microbiol.">
        <title>The Global Catalogue of Microorganisms (GCM) 10K type strain sequencing project: providing services to taxonomists for standard genome sequencing and annotation.</title>
        <authorList>
            <consortium name="The Broad Institute Genomics Platform"/>
            <consortium name="The Broad Institute Genome Sequencing Center for Infectious Disease"/>
            <person name="Wu L."/>
            <person name="Ma J."/>
        </authorList>
    </citation>
    <scope>NUCLEOTIDE SEQUENCE [LARGE SCALE GENOMIC DNA]</scope>
    <source>
        <strain evidence="3">CECT 7956</strain>
    </source>
</reference>
<sequence length="130" mass="14718">MDAKEIVKNYYACFNAKDWNGMLALVSPEVRHEANQGGVYIGKEKFVAFVKRMEECYDEQLEEMVIMGEGDRVAAEFVVHGVYKLAEEGLPVANNQKYVLPAGAFLEVRDGLISRVTTYYNLPLWISMVS</sequence>
<feature type="domain" description="SnoaL-like" evidence="1">
    <location>
        <begin position="7"/>
        <end position="115"/>
    </location>
</feature>
<keyword evidence="3" id="KW-1185">Reference proteome</keyword>
<accession>A0ABV7YXE4</accession>
<dbReference type="RefSeq" id="WP_379840217.1">
    <property type="nucleotide sequence ID" value="NZ_JBHRYQ010000001.1"/>
</dbReference>
<name>A0ABV7YXE4_9BACT</name>